<feature type="transmembrane region" description="Helical" evidence="6">
    <location>
        <begin position="155"/>
        <end position="176"/>
    </location>
</feature>
<feature type="transmembrane region" description="Helical" evidence="6">
    <location>
        <begin position="6"/>
        <end position="33"/>
    </location>
</feature>
<evidence type="ECO:0000256" key="6">
    <source>
        <dbReference type="SAM" id="Phobius"/>
    </source>
</evidence>
<evidence type="ECO:0000256" key="5">
    <source>
        <dbReference type="ARBA" id="ARBA00023136"/>
    </source>
</evidence>
<dbReference type="Proteomes" id="UP000269019">
    <property type="component" value="Chromosome"/>
</dbReference>
<dbReference type="Pfam" id="PF01810">
    <property type="entry name" value="LysE"/>
    <property type="match status" value="1"/>
</dbReference>
<keyword evidence="8" id="KW-1185">Reference proteome</keyword>
<evidence type="ECO:0000313" key="7">
    <source>
        <dbReference type="EMBL" id="AZA14466.1"/>
    </source>
</evidence>
<dbReference type="RefSeq" id="WP_123929857.1">
    <property type="nucleotide sequence ID" value="NZ_CP033896.1"/>
</dbReference>
<dbReference type="GO" id="GO:0015171">
    <property type="term" value="F:amino acid transmembrane transporter activity"/>
    <property type="evidence" value="ECO:0007669"/>
    <property type="project" value="TreeGrafter"/>
</dbReference>
<dbReference type="InterPro" id="IPR001123">
    <property type="entry name" value="LeuE-type"/>
</dbReference>
<organism evidence="7 8">
    <name type="scientific">Corynebacterium choanae</name>
    <dbReference type="NCBI Taxonomy" id="1862358"/>
    <lineage>
        <taxon>Bacteria</taxon>
        <taxon>Bacillati</taxon>
        <taxon>Actinomycetota</taxon>
        <taxon>Actinomycetes</taxon>
        <taxon>Mycobacteriales</taxon>
        <taxon>Corynebacteriaceae</taxon>
        <taxon>Corynebacterium</taxon>
    </lineage>
</organism>
<dbReference type="EMBL" id="CP033896">
    <property type="protein sequence ID" value="AZA14466.1"/>
    <property type="molecule type" value="Genomic_DNA"/>
</dbReference>
<comment type="subcellular location">
    <subcellularLocation>
        <location evidence="1">Cell membrane</location>
        <topology evidence="1">Multi-pass membrane protein</topology>
    </subcellularLocation>
</comment>
<name>A0A3G6J902_9CORY</name>
<dbReference type="KEGG" id="ccho:CCHOA_10435"/>
<dbReference type="AlphaFoldDB" id="A0A3G6J902"/>
<keyword evidence="2" id="KW-1003">Cell membrane</keyword>
<evidence type="ECO:0000313" key="8">
    <source>
        <dbReference type="Proteomes" id="UP000269019"/>
    </source>
</evidence>
<dbReference type="PANTHER" id="PTHR30086">
    <property type="entry name" value="ARGININE EXPORTER PROTEIN ARGO"/>
    <property type="match status" value="1"/>
</dbReference>
<keyword evidence="3 6" id="KW-0812">Transmembrane</keyword>
<gene>
    <name evidence="7" type="ORF">CCHOA_10435</name>
</gene>
<proteinExistence type="predicted"/>
<sequence precursor="true">MLLSSSLLAACLSLALAVTVLIAMPGPAIVFLVNQTLTQSRRAAFASMWGHMLGATVLGLVLVVLLGSLVSTYPIIHLIIRIAGAVVLLLLGLSYLTSKHHLDPQPNPQQPTGNRPSPQQQPLLAGFVLGATNIKVVIAYTTIVPTFLPQDVQPLPGLIILALVPTIIGIISDSAWIQAAHLVRGKLAADSPVIGRITRAGGIILILLAIATFTGRLA</sequence>
<feature type="transmembrane region" description="Helical" evidence="6">
    <location>
        <begin position="123"/>
        <end position="143"/>
    </location>
</feature>
<reference evidence="7 8" key="1">
    <citation type="submission" date="2018-11" db="EMBL/GenBank/DDBJ databases">
        <authorList>
            <person name="Kleinhagauer T."/>
            <person name="Glaeser S.P."/>
            <person name="Spergser J."/>
            <person name="Ruckert C."/>
            <person name="Kaempfer P."/>
            <person name="Busse H.-J."/>
        </authorList>
    </citation>
    <scope>NUCLEOTIDE SEQUENCE [LARGE SCALE GENOMIC DNA]</scope>
    <source>
        <strain evidence="7 8">200CH</strain>
    </source>
</reference>
<evidence type="ECO:0000256" key="2">
    <source>
        <dbReference type="ARBA" id="ARBA00022475"/>
    </source>
</evidence>
<keyword evidence="4 6" id="KW-1133">Transmembrane helix</keyword>
<dbReference type="GO" id="GO:0005886">
    <property type="term" value="C:plasma membrane"/>
    <property type="evidence" value="ECO:0007669"/>
    <property type="project" value="UniProtKB-SubCell"/>
</dbReference>
<feature type="transmembrane region" description="Helical" evidence="6">
    <location>
        <begin position="75"/>
        <end position="96"/>
    </location>
</feature>
<protein>
    <submittedName>
        <fullName evidence="7">Leucine export protein LeuE</fullName>
    </submittedName>
</protein>
<evidence type="ECO:0000256" key="4">
    <source>
        <dbReference type="ARBA" id="ARBA00022989"/>
    </source>
</evidence>
<evidence type="ECO:0000256" key="3">
    <source>
        <dbReference type="ARBA" id="ARBA00022692"/>
    </source>
</evidence>
<evidence type="ECO:0000256" key="1">
    <source>
        <dbReference type="ARBA" id="ARBA00004651"/>
    </source>
</evidence>
<keyword evidence="5 6" id="KW-0472">Membrane</keyword>
<feature type="transmembrane region" description="Helical" evidence="6">
    <location>
        <begin position="197"/>
        <end position="215"/>
    </location>
</feature>
<accession>A0A3G6J902</accession>
<dbReference type="PANTHER" id="PTHR30086:SF20">
    <property type="entry name" value="ARGININE EXPORTER PROTEIN ARGO-RELATED"/>
    <property type="match status" value="1"/>
</dbReference>
<feature type="transmembrane region" description="Helical" evidence="6">
    <location>
        <begin position="45"/>
        <end position="69"/>
    </location>
</feature>
<dbReference type="OrthoDB" id="581870at2"/>